<evidence type="ECO:0000313" key="3">
    <source>
        <dbReference type="Proteomes" id="UP000076738"/>
    </source>
</evidence>
<organism evidence="2 3">
    <name type="scientific">Calocera viscosa (strain TUFC12733)</name>
    <dbReference type="NCBI Taxonomy" id="1330018"/>
    <lineage>
        <taxon>Eukaryota</taxon>
        <taxon>Fungi</taxon>
        <taxon>Dikarya</taxon>
        <taxon>Basidiomycota</taxon>
        <taxon>Agaricomycotina</taxon>
        <taxon>Dacrymycetes</taxon>
        <taxon>Dacrymycetales</taxon>
        <taxon>Dacrymycetaceae</taxon>
        <taxon>Calocera</taxon>
    </lineage>
</organism>
<protein>
    <recommendedName>
        <fullName evidence="1">NADAR domain-containing protein</fullName>
    </recommendedName>
</protein>
<dbReference type="CDD" id="cd15457">
    <property type="entry name" value="NADAR"/>
    <property type="match status" value="1"/>
</dbReference>
<dbReference type="SUPFAM" id="SSF143990">
    <property type="entry name" value="YbiA-like"/>
    <property type="match status" value="1"/>
</dbReference>
<dbReference type="OrthoDB" id="206452at2759"/>
<proteinExistence type="predicted"/>
<sequence length="183" mass="20583">MAAPSGPRNPVYLTEEASGPYDHWYPLTAVSPEVVWYRGKKYPSAEHLFQAMKFENIDPALSEAIRIAPTPSDARELANANEHPGVLQADFYTGSGQGYPPAVLNMRQAMYLKFAQYEGIKWRLEQTGSADIYLLSSDGYWGKRPAPIGNQDQNWFGRLLMELRSTLKAQEDGKAWTIGVTRR</sequence>
<gene>
    <name evidence="2" type="ORF">CALVIDRAFT_596376</name>
</gene>
<accession>A0A167PFT4</accession>
<dbReference type="Proteomes" id="UP000076738">
    <property type="component" value="Unassembled WGS sequence"/>
</dbReference>
<evidence type="ECO:0000259" key="1">
    <source>
        <dbReference type="Pfam" id="PF08719"/>
    </source>
</evidence>
<dbReference type="STRING" id="1330018.A0A167PFT4"/>
<evidence type="ECO:0000313" key="2">
    <source>
        <dbReference type="EMBL" id="KZO98747.1"/>
    </source>
</evidence>
<dbReference type="InterPro" id="IPR012816">
    <property type="entry name" value="NADAR"/>
</dbReference>
<dbReference type="Gene3D" id="1.10.357.40">
    <property type="entry name" value="YbiA-like"/>
    <property type="match status" value="1"/>
</dbReference>
<dbReference type="AlphaFoldDB" id="A0A167PFT4"/>
<feature type="domain" description="NADAR" evidence="1">
    <location>
        <begin position="17"/>
        <end position="168"/>
    </location>
</feature>
<reference evidence="2 3" key="1">
    <citation type="journal article" date="2016" name="Mol. Biol. Evol.">
        <title>Comparative Genomics of Early-Diverging Mushroom-Forming Fungi Provides Insights into the Origins of Lignocellulose Decay Capabilities.</title>
        <authorList>
            <person name="Nagy L.G."/>
            <person name="Riley R."/>
            <person name="Tritt A."/>
            <person name="Adam C."/>
            <person name="Daum C."/>
            <person name="Floudas D."/>
            <person name="Sun H."/>
            <person name="Yadav J.S."/>
            <person name="Pangilinan J."/>
            <person name="Larsson K.H."/>
            <person name="Matsuura K."/>
            <person name="Barry K."/>
            <person name="Labutti K."/>
            <person name="Kuo R."/>
            <person name="Ohm R.A."/>
            <person name="Bhattacharya S.S."/>
            <person name="Shirouzu T."/>
            <person name="Yoshinaga Y."/>
            <person name="Martin F.M."/>
            <person name="Grigoriev I.V."/>
            <person name="Hibbett D.S."/>
        </authorList>
    </citation>
    <scope>NUCLEOTIDE SEQUENCE [LARGE SCALE GENOMIC DNA]</scope>
    <source>
        <strain evidence="2 3">TUFC12733</strain>
    </source>
</reference>
<dbReference type="Pfam" id="PF08719">
    <property type="entry name" value="NADAR"/>
    <property type="match status" value="1"/>
</dbReference>
<keyword evidence="3" id="KW-1185">Reference proteome</keyword>
<name>A0A167PFT4_CALVF</name>
<dbReference type="EMBL" id="KV417274">
    <property type="protein sequence ID" value="KZO98747.1"/>
    <property type="molecule type" value="Genomic_DNA"/>
</dbReference>
<dbReference type="InterPro" id="IPR037238">
    <property type="entry name" value="YbiA-like_sf"/>
</dbReference>